<name>A0ABY3NGD7_ELIMR</name>
<protein>
    <recommendedName>
        <fullName evidence="4">DUF4738 domain-containing protein</fullName>
    </recommendedName>
</protein>
<sequence length="187" mass="21238">MKKIMLIFGILLFTYASAQRTISLEEETNYLTTGDKKVPEDVSYVKDINGVFDKYTGVWNGNINGNTIEFRFNKITVGDNSFKRDKVIARIFAKDVNGNVLYNTLNDSDSKAFQGVDFSKNMKIYSMIYEGPKSIDCNEVGFIYILNNNGVLRLKFIADTDMLKANQCPQGYKFLIPDDTTITLTKQ</sequence>
<dbReference type="EMBL" id="VNHK01000007">
    <property type="protein sequence ID" value="TYO91119.1"/>
    <property type="molecule type" value="Genomic_DNA"/>
</dbReference>
<evidence type="ECO:0000256" key="1">
    <source>
        <dbReference type="SAM" id="SignalP"/>
    </source>
</evidence>
<dbReference type="RefSeq" id="WP_090346978.1">
    <property type="nucleotide sequence ID" value="NZ_FLSS01000012.1"/>
</dbReference>
<keyword evidence="3" id="KW-1185">Reference proteome</keyword>
<dbReference type="Proteomes" id="UP000324513">
    <property type="component" value="Unassembled WGS sequence"/>
</dbReference>
<proteinExistence type="predicted"/>
<accession>A0ABY3NGD7</accession>
<evidence type="ECO:0000313" key="3">
    <source>
        <dbReference type="Proteomes" id="UP000324513"/>
    </source>
</evidence>
<feature type="chain" id="PRO_5045739136" description="DUF4738 domain-containing protein" evidence="1">
    <location>
        <begin position="19"/>
        <end position="187"/>
    </location>
</feature>
<organism evidence="2 3">
    <name type="scientific">Elizabethkingia miricola</name>
    <name type="common">Chryseobacterium miricola</name>
    <dbReference type="NCBI Taxonomy" id="172045"/>
    <lineage>
        <taxon>Bacteria</taxon>
        <taxon>Pseudomonadati</taxon>
        <taxon>Bacteroidota</taxon>
        <taxon>Flavobacteriia</taxon>
        <taxon>Flavobacteriales</taxon>
        <taxon>Weeksellaceae</taxon>
        <taxon>Elizabethkingia</taxon>
    </lineage>
</organism>
<evidence type="ECO:0000313" key="2">
    <source>
        <dbReference type="EMBL" id="TYO91119.1"/>
    </source>
</evidence>
<comment type="caution">
    <text evidence="2">The sequence shown here is derived from an EMBL/GenBank/DDBJ whole genome shotgun (WGS) entry which is preliminary data.</text>
</comment>
<evidence type="ECO:0008006" key="4">
    <source>
        <dbReference type="Google" id="ProtNLM"/>
    </source>
</evidence>
<feature type="signal peptide" evidence="1">
    <location>
        <begin position="1"/>
        <end position="18"/>
    </location>
</feature>
<keyword evidence="1" id="KW-0732">Signal</keyword>
<reference evidence="2 3" key="1">
    <citation type="submission" date="2019-07" db="EMBL/GenBank/DDBJ databases">
        <title>Genomic Encyclopedia of Archaeal and Bacterial Type Strains, Phase II (KMG-II): from individual species to whole genera.</title>
        <authorList>
            <person name="Goeker M."/>
        </authorList>
    </citation>
    <scope>NUCLEOTIDE SEQUENCE [LARGE SCALE GENOMIC DNA]</scope>
    <source>
        <strain evidence="2 3">DSM 14571</strain>
    </source>
</reference>
<gene>
    <name evidence="2" type="ORF">LX74_02440</name>
</gene>